<organism evidence="3">
    <name type="scientific">Opuntia streptacantha</name>
    <name type="common">Prickly pear cactus</name>
    <name type="synonym">Opuntia cardona</name>
    <dbReference type="NCBI Taxonomy" id="393608"/>
    <lineage>
        <taxon>Eukaryota</taxon>
        <taxon>Viridiplantae</taxon>
        <taxon>Streptophyta</taxon>
        <taxon>Embryophyta</taxon>
        <taxon>Tracheophyta</taxon>
        <taxon>Spermatophyta</taxon>
        <taxon>Magnoliopsida</taxon>
        <taxon>eudicotyledons</taxon>
        <taxon>Gunneridae</taxon>
        <taxon>Pentapetalae</taxon>
        <taxon>Caryophyllales</taxon>
        <taxon>Cactineae</taxon>
        <taxon>Cactaceae</taxon>
        <taxon>Opuntioideae</taxon>
        <taxon>Opuntia</taxon>
    </lineage>
</organism>
<dbReference type="Pfam" id="PF13041">
    <property type="entry name" value="PPR_2"/>
    <property type="match status" value="1"/>
</dbReference>
<feature type="repeat" description="PPR" evidence="2">
    <location>
        <begin position="178"/>
        <end position="212"/>
    </location>
</feature>
<dbReference type="NCBIfam" id="TIGR00756">
    <property type="entry name" value="PPR"/>
    <property type="match status" value="5"/>
</dbReference>
<dbReference type="Pfam" id="PF20431">
    <property type="entry name" value="E_motif"/>
    <property type="match status" value="1"/>
</dbReference>
<dbReference type="Gene3D" id="1.25.40.10">
    <property type="entry name" value="Tetratricopeptide repeat domain"/>
    <property type="match status" value="3"/>
</dbReference>
<dbReference type="InterPro" id="IPR046848">
    <property type="entry name" value="E_motif"/>
</dbReference>
<dbReference type="FunFam" id="1.25.40.10:FF:001213">
    <property type="entry name" value="Pentatricopeptide repeat-containing protein, mitochondrial"/>
    <property type="match status" value="1"/>
</dbReference>
<accession>A0A7C9AWF4</accession>
<dbReference type="EMBL" id="GISG01276602">
    <property type="protein sequence ID" value="MBA4677794.1"/>
    <property type="molecule type" value="Transcribed_RNA"/>
</dbReference>
<protein>
    <submittedName>
        <fullName evidence="3">Uncharacterized protein</fullName>
    </submittedName>
</protein>
<dbReference type="InterPro" id="IPR002885">
    <property type="entry name" value="PPR_rpt"/>
</dbReference>
<proteinExistence type="predicted"/>
<dbReference type="PANTHER" id="PTHR47926:SF460">
    <property type="entry name" value="OS01G0815900 PROTEIN"/>
    <property type="match status" value="1"/>
</dbReference>
<dbReference type="AlphaFoldDB" id="A0A7C9AWF4"/>
<reference evidence="3" key="1">
    <citation type="journal article" date="2013" name="J. Plant Res.">
        <title>Effect of fungi and light on seed germination of three Opuntia species from semiarid lands of central Mexico.</title>
        <authorList>
            <person name="Delgado-Sanchez P."/>
            <person name="Jimenez-Bremont J.F."/>
            <person name="Guerrero-Gonzalez Mde L."/>
            <person name="Flores J."/>
        </authorList>
    </citation>
    <scope>NUCLEOTIDE SEQUENCE</scope>
    <source>
        <tissue evidence="3">Cladode</tissue>
    </source>
</reference>
<feature type="repeat" description="PPR" evidence="2">
    <location>
        <begin position="314"/>
        <end position="348"/>
    </location>
</feature>
<reference evidence="3" key="2">
    <citation type="submission" date="2020-07" db="EMBL/GenBank/DDBJ databases">
        <authorList>
            <person name="Vera ALvarez R."/>
            <person name="Arias-Moreno D.M."/>
            <person name="Jimenez-Jacinto V."/>
            <person name="Jimenez-Bremont J.F."/>
            <person name="Swaminathan K."/>
            <person name="Moose S.P."/>
            <person name="Guerrero-Gonzalez M.L."/>
            <person name="Marino-Ramirez L."/>
            <person name="Landsman D."/>
            <person name="Rodriguez-Kessler M."/>
            <person name="Delgado-Sanchez P."/>
        </authorList>
    </citation>
    <scope>NUCLEOTIDE SEQUENCE</scope>
    <source>
        <tissue evidence="3">Cladode</tissue>
    </source>
</reference>
<evidence type="ECO:0000256" key="1">
    <source>
        <dbReference type="ARBA" id="ARBA00022737"/>
    </source>
</evidence>
<dbReference type="InterPro" id="IPR011990">
    <property type="entry name" value="TPR-like_helical_dom_sf"/>
</dbReference>
<sequence length="493" mass="55709">MRWLRGRPLIYYTQIVSFTNFFSSLSSNNRSYIHHHRHFLSLLKNSSSSRPVALQVHSQLTTTGSLNQPLNTQIIFLFNTLLRHYALGEFPHQAFSLYKQAQHSTTLSVHFDSFTYSFLIKACANLDYRFLGFQFHALVVKLGFGLGVYVQTALLNMYVDFVSMGEAQKVFDEMPERNLVTWNVMLTGLVKWGDLDAALSLFWEMPSRNIVSWTGIIDGCTQKKSYDRAYSLFRKMMMDEGIMPTEVTVLAIAPAIADLGDLKNCQSIHCHGYKSGLNSADIRVVNNLIDTYAKCGCVRSALQVFEEMPVIRRDLVSWTSVISGFAMHGMAKEAAETFNTMERLGFIPNRVTFLAILNAFSHSGLVEEGLQFFRRMAANCILEPDIKHYGCVIDMLGRAGKLKEAEEIAWETRNHIDSVVIWRTLLGACSVHGDTEMAERVTKKIQEMERGYGGDYILMSNILTGCGKFSDAKNVRTLMDERNVLKVAAHSMG</sequence>
<dbReference type="Pfam" id="PF01535">
    <property type="entry name" value="PPR"/>
    <property type="match status" value="5"/>
</dbReference>
<dbReference type="PROSITE" id="PS51375">
    <property type="entry name" value="PPR"/>
    <property type="match status" value="3"/>
</dbReference>
<name>A0A7C9AWF4_OPUST</name>
<evidence type="ECO:0000256" key="2">
    <source>
        <dbReference type="PROSITE-ProRule" id="PRU00708"/>
    </source>
</evidence>
<feature type="repeat" description="PPR" evidence="2">
    <location>
        <begin position="349"/>
        <end position="383"/>
    </location>
</feature>
<dbReference type="FunFam" id="1.25.40.10:FF:000344">
    <property type="entry name" value="Pentatricopeptide repeat-containing protein"/>
    <property type="match status" value="1"/>
</dbReference>
<dbReference type="GO" id="GO:0003723">
    <property type="term" value="F:RNA binding"/>
    <property type="evidence" value="ECO:0007669"/>
    <property type="project" value="InterPro"/>
</dbReference>
<dbReference type="InterPro" id="IPR046960">
    <property type="entry name" value="PPR_At4g14850-like_plant"/>
</dbReference>
<keyword evidence="1" id="KW-0677">Repeat</keyword>
<dbReference type="PANTHER" id="PTHR47926">
    <property type="entry name" value="PENTATRICOPEPTIDE REPEAT-CONTAINING PROTEIN"/>
    <property type="match status" value="1"/>
</dbReference>
<dbReference type="GO" id="GO:0009451">
    <property type="term" value="P:RNA modification"/>
    <property type="evidence" value="ECO:0007669"/>
    <property type="project" value="InterPro"/>
</dbReference>
<evidence type="ECO:0000313" key="3">
    <source>
        <dbReference type="EMBL" id="MBA4677794.1"/>
    </source>
</evidence>